<keyword evidence="2" id="KW-1185">Reference proteome</keyword>
<gene>
    <name evidence="1" type="ORF">HYPSUDRAFT_460483</name>
</gene>
<proteinExistence type="predicted"/>
<reference evidence="2" key="1">
    <citation type="submission" date="2014-04" db="EMBL/GenBank/DDBJ databases">
        <title>Evolutionary Origins and Diversification of the Mycorrhizal Mutualists.</title>
        <authorList>
            <consortium name="DOE Joint Genome Institute"/>
            <consortium name="Mycorrhizal Genomics Consortium"/>
            <person name="Kohler A."/>
            <person name="Kuo A."/>
            <person name="Nagy L.G."/>
            <person name="Floudas D."/>
            <person name="Copeland A."/>
            <person name="Barry K.W."/>
            <person name="Cichocki N."/>
            <person name="Veneault-Fourrey C."/>
            <person name="LaButti K."/>
            <person name="Lindquist E.A."/>
            <person name="Lipzen A."/>
            <person name="Lundell T."/>
            <person name="Morin E."/>
            <person name="Murat C."/>
            <person name="Riley R."/>
            <person name="Ohm R."/>
            <person name="Sun H."/>
            <person name="Tunlid A."/>
            <person name="Henrissat B."/>
            <person name="Grigoriev I.V."/>
            <person name="Hibbett D.S."/>
            <person name="Martin F."/>
        </authorList>
    </citation>
    <scope>NUCLEOTIDE SEQUENCE [LARGE SCALE GENOMIC DNA]</scope>
    <source>
        <strain evidence="2">FD-334 SS-4</strain>
    </source>
</reference>
<dbReference type="Proteomes" id="UP000054270">
    <property type="component" value="Unassembled WGS sequence"/>
</dbReference>
<accession>A0A0D2NC85</accession>
<organism evidence="1 2">
    <name type="scientific">Hypholoma sublateritium (strain FD-334 SS-4)</name>
    <dbReference type="NCBI Taxonomy" id="945553"/>
    <lineage>
        <taxon>Eukaryota</taxon>
        <taxon>Fungi</taxon>
        <taxon>Dikarya</taxon>
        <taxon>Basidiomycota</taxon>
        <taxon>Agaricomycotina</taxon>
        <taxon>Agaricomycetes</taxon>
        <taxon>Agaricomycetidae</taxon>
        <taxon>Agaricales</taxon>
        <taxon>Agaricineae</taxon>
        <taxon>Strophariaceae</taxon>
        <taxon>Hypholoma</taxon>
    </lineage>
</organism>
<evidence type="ECO:0000313" key="2">
    <source>
        <dbReference type="Proteomes" id="UP000054270"/>
    </source>
</evidence>
<dbReference type="AlphaFoldDB" id="A0A0D2NC85"/>
<evidence type="ECO:0000313" key="1">
    <source>
        <dbReference type="EMBL" id="KJA14166.1"/>
    </source>
</evidence>
<protein>
    <recommendedName>
        <fullName evidence="3">F-box domain-containing protein</fullName>
    </recommendedName>
</protein>
<name>A0A0D2NC85_HYPSF</name>
<evidence type="ECO:0008006" key="3">
    <source>
        <dbReference type="Google" id="ProtNLM"/>
    </source>
</evidence>
<dbReference type="EMBL" id="KN817691">
    <property type="protein sequence ID" value="KJA14166.1"/>
    <property type="molecule type" value="Genomic_DNA"/>
</dbReference>
<sequence length="124" mass="13905">MGYIRAPALESLIYTSIDAPSEIDPPDSLLKFLRHSPGIKELSLTVSRSKYFSSQAYCNFLLLCSFLRSFRIGHRSFGRKRVAIRICSGRHRNVLVPLPGVLLLCCDAARHTGDSLGLHFAQER</sequence>